<dbReference type="GO" id="GO:0009279">
    <property type="term" value="C:cell outer membrane"/>
    <property type="evidence" value="ECO:0007669"/>
    <property type="project" value="UniProtKB-SubCell"/>
</dbReference>
<evidence type="ECO:0000256" key="9">
    <source>
        <dbReference type="SAM" id="SignalP"/>
    </source>
</evidence>
<keyword evidence="12" id="KW-0675">Receptor</keyword>
<keyword evidence="4 8" id="KW-0812">Transmembrane</keyword>
<dbReference type="Pfam" id="PF13715">
    <property type="entry name" value="CarbopepD_reg_2"/>
    <property type="match status" value="1"/>
</dbReference>
<dbReference type="Gene3D" id="2.40.170.20">
    <property type="entry name" value="TonB-dependent receptor, beta-barrel domain"/>
    <property type="match status" value="1"/>
</dbReference>
<keyword evidence="6 8" id="KW-0472">Membrane</keyword>
<evidence type="ECO:0000256" key="4">
    <source>
        <dbReference type="ARBA" id="ARBA00022692"/>
    </source>
</evidence>
<dbReference type="Pfam" id="PF07715">
    <property type="entry name" value="Plug"/>
    <property type="match status" value="1"/>
</dbReference>
<comment type="caution">
    <text evidence="12">The sequence shown here is derived from an EMBL/GenBank/DDBJ whole genome shotgun (WGS) entry which is preliminary data.</text>
</comment>
<keyword evidence="7 8" id="KW-0998">Cell outer membrane</keyword>
<dbReference type="Proteomes" id="UP000244174">
    <property type="component" value="Unassembled WGS sequence"/>
</dbReference>
<evidence type="ECO:0000256" key="5">
    <source>
        <dbReference type="ARBA" id="ARBA00022729"/>
    </source>
</evidence>
<evidence type="ECO:0000256" key="6">
    <source>
        <dbReference type="ARBA" id="ARBA00023136"/>
    </source>
</evidence>
<dbReference type="PANTHER" id="PTHR30069:SF29">
    <property type="entry name" value="HEMOGLOBIN AND HEMOGLOBIN-HAPTOGLOBIN-BINDING PROTEIN 1-RELATED"/>
    <property type="match status" value="1"/>
</dbReference>
<feature type="domain" description="TonB-dependent transporter Oar-like beta-barrel" evidence="11">
    <location>
        <begin position="542"/>
        <end position="695"/>
    </location>
</feature>
<dbReference type="SUPFAM" id="SSF56935">
    <property type="entry name" value="Porins"/>
    <property type="match status" value="1"/>
</dbReference>
<proteinExistence type="inferred from homology"/>
<accession>A0A2T6AGR2</accession>
<keyword evidence="3 8" id="KW-1134">Transmembrane beta strand</keyword>
<comment type="similarity">
    <text evidence="8">Belongs to the TonB-dependent receptor family.</text>
</comment>
<feature type="domain" description="TonB-dependent receptor plug" evidence="10">
    <location>
        <begin position="262"/>
        <end position="360"/>
    </location>
</feature>
<dbReference type="InterPro" id="IPR037066">
    <property type="entry name" value="Plug_dom_sf"/>
</dbReference>
<evidence type="ECO:0000313" key="12">
    <source>
        <dbReference type="EMBL" id="PTX42995.1"/>
    </source>
</evidence>
<dbReference type="InterPro" id="IPR057601">
    <property type="entry name" value="Oar-like_b-barrel"/>
</dbReference>
<dbReference type="GO" id="GO:0044718">
    <property type="term" value="P:siderophore transmembrane transport"/>
    <property type="evidence" value="ECO:0007669"/>
    <property type="project" value="TreeGrafter"/>
</dbReference>
<keyword evidence="2 8" id="KW-0813">Transport</keyword>
<feature type="signal peptide" evidence="9">
    <location>
        <begin position="1"/>
        <end position="27"/>
    </location>
</feature>
<evidence type="ECO:0000256" key="2">
    <source>
        <dbReference type="ARBA" id="ARBA00022448"/>
    </source>
</evidence>
<evidence type="ECO:0000259" key="11">
    <source>
        <dbReference type="Pfam" id="PF25183"/>
    </source>
</evidence>
<evidence type="ECO:0000256" key="3">
    <source>
        <dbReference type="ARBA" id="ARBA00022452"/>
    </source>
</evidence>
<dbReference type="InterPro" id="IPR036942">
    <property type="entry name" value="Beta-barrel_TonB_sf"/>
</dbReference>
<comment type="subcellular location">
    <subcellularLocation>
        <location evidence="1 8">Cell outer membrane</location>
        <topology evidence="1 8">Multi-pass membrane protein</topology>
    </subcellularLocation>
</comment>
<sequence>MIVLIPAINMKRFLLLLFLSLHTLVFSQNDDKVTIDVQDKTIEEVFEIIESNTNYRFYFIKDWIPEKRLSGNFENAKIETILNAVLDETVLNYFLLDEKVIITENSIIYNDFSNGFFENKSLPNEIALEQDETEEKAPIFYESTNEKIETVKIGRETGTLSKRKFVIKGRITEKETNAPLSNVAIILGDGQTGTVSDIDGYYSLELPQGIHMLTTRSMGNTSVTKRVIIYNNGELNFNLGQNLEMLNEVVIESESDKNVRQAFAGVSQIKAQEIKTIPLVLGERDLLKVAATLPGISKAGEGSSGYNVRGGRADQNLILLDDAVIYNPNHFFGIFSALNPFTTGVVDIYKGTIPAKYGGRLSSVIDIKTKNGNSREFSGEGSIGPVTGNLSLEVPVVKEKSSLVLGARATYSDWILNSLDEESLKNSEASFYDVIAKYNHQIDAKNELNFTAYLSSDRFSITSDSLFAYKNRMFSVSYEKEFNRDLTGSLILSNSNYEFNIDYDSDFNNNFKSGFSINDFQLQAILDHRISSDHTLNYGISSKFYSLIPGIIDPLGDDSLIESRELAKEKGLESAIFISDDFEISPDFTINGGLRFSVFNALGPDEVNIYDPGQPRTEASVISTENYANNEVVKTYSGLEYRLTGRYSILDDLSIKGGYSTTYQYIHTLSNNTTVSPTDIYKLSDFNVEPQKATQYSLGVFKNFNENMYELSLEGYFKQTEGIIDFKTGATLFLNENIETEILDGEGQSYGIEVLLRKNLGDLNGWLGYTYSRSLIKLDSPFESEVINNGEYFPSNFDKPHDFSAVLNYKFTKRFSISSNLIYQTGRPVTVPIGKYDYNDSEFVVYSERNQYRIPDYYRLDLSLNIEGNHKIEKLAHSFWNISIYNVLGRNNPYSVFFVTEDGSVQAYQSSIFAVPIPTITYNFKF</sequence>
<dbReference type="AlphaFoldDB" id="A0A2T6AGR2"/>
<protein>
    <submittedName>
        <fullName evidence="12">Outer membrane receptor for ferrienterochelin and colicin</fullName>
    </submittedName>
</protein>
<evidence type="ECO:0000313" key="13">
    <source>
        <dbReference type="Proteomes" id="UP000244174"/>
    </source>
</evidence>
<dbReference type="EMBL" id="QBKQ01000002">
    <property type="protein sequence ID" value="PTX42995.1"/>
    <property type="molecule type" value="Genomic_DNA"/>
</dbReference>
<evidence type="ECO:0000256" key="7">
    <source>
        <dbReference type="ARBA" id="ARBA00023237"/>
    </source>
</evidence>
<dbReference type="InterPro" id="IPR039426">
    <property type="entry name" value="TonB-dep_rcpt-like"/>
</dbReference>
<dbReference type="Pfam" id="PF25183">
    <property type="entry name" value="OMP_b-brl_4"/>
    <property type="match status" value="1"/>
</dbReference>
<evidence type="ECO:0000256" key="1">
    <source>
        <dbReference type="ARBA" id="ARBA00004571"/>
    </source>
</evidence>
<dbReference type="Gene3D" id="2.170.130.10">
    <property type="entry name" value="TonB-dependent receptor, plug domain"/>
    <property type="match status" value="1"/>
</dbReference>
<dbReference type="Gene3D" id="2.60.40.1120">
    <property type="entry name" value="Carboxypeptidase-like, regulatory domain"/>
    <property type="match status" value="1"/>
</dbReference>
<dbReference type="GO" id="GO:0015344">
    <property type="term" value="F:siderophore uptake transmembrane transporter activity"/>
    <property type="evidence" value="ECO:0007669"/>
    <property type="project" value="TreeGrafter"/>
</dbReference>
<feature type="chain" id="PRO_5015457009" evidence="9">
    <location>
        <begin position="28"/>
        <end position="926"/>
    </location>
</feature>
<keyword evidence="13" id="KW-1185">Reference proteome</keyword>
<reference evidence="12 13" key="1">
    <citation type="submission" date="2018-04" db="EMBL/GenBank/DDBJ databases">
        <title>Genomic Encyclopedia of Archaeal and Bacterial Type Strains, Phase II (KMG-II): from individual species to whole genera.</title>
        <authorList>
            <person name="Goeker M."/>
        </authorList>
    </citation>
    <scope>NUCLEOTIDE SEQUENCE [LARGE SCALE GENOMIC DNA]</scope>
    <source>
        <strain evidence="12 13">DSM 23082</strain>
    </source>
</reference>
<dbReference type="InterPro" id="IPR012910">
    <property type="entry name" value="Plug_dom"/>
</dbReference>
<dbReference type="PANTHER" id="PTHR30069">
    <property type="entry name" value="TONB-DEPENDENT OUTER MEMBRANE RECEPTOR"/>
    <property type="match status" value="1"/>
</dbReference>
<dbReference type="SUPFAM" id="SSF49464">
    <property type="entry name" value="Carboxypeptidase regulatory domain-like"/>
    <property type="match status" value="1"/>
</dbReference>
<organism evidence="12 13">
    <name type="scientific">Christiangramia gaetbulicola</name>
    <dbReference type="NCBI Taxonomy" id="703340"/>
    <lineage>
        <taxon>Bacteria</taxon>
        <taxon>Pseudomonadati</taxon>
        <taxon>Bacteroidota</taxon>
        <taxon>Flavobacteriia</taxon>
        <taxon>Flavobacteriales</taxon>
        <taxon>Flavobacteriaceae</taxon>
        <taxon>Christiangramia</taxon>
    </lineage>
</organism>
<gene>
    <name evidence="12" type="ORF">C8P64_1519</name>
</gene>
<dbReference type="PROSITE" id="PS52016">
    <property type="entry name" value="TONB_DEPENDENT_REC_3"/>
    <property type="match status" value="1"/>
</dbReference>
<dbReference type="InterPro" id="IPR008969">
    <property type="entry name" value="CarboxyPept-like_regulatory"/>
</dbReference>
<name>A0A2T6AGR2_9FLAO</name>
<evidence type="ECO:0000259" key="10">
    <source>
        <dbReference type="Pfam" id="PF07715"/>
    </source>
</evidence>
<keyword evidence="5 9" id="KW-0732">Signal</keyword>
<evidence type="ECO:0000256" key="8">
    <source>
        <dbReference type="PROSITE-ProRule" id="PRU01360"/>
    </source>
</evidence>